<comment type="caution">
    <text evidence="2">The sequence shown here is derived from an EMBL/GenBank/DDBJ whole genome shotgun (WGS) entry which is preliminary data.</text>
</comment>
<organism evidence="2 3">
    <name type="scientific">Plasmodium gonderi</name>
    <dbReference type="NCBI Taxonomy" id="77519"/>
    <lineage>
        <taxon>Eukaryota</taxon>
        <taxon>Sar</taxon>
        <taxon>Alveolata</taxon>
        <taxon>Apicomplexa</taxon>
        <taxon>Aconoidasida</taxon>
        <taxon>Haemosporida</taxon>
        <taxon>Plasmodiidae</taxon>
        <taxon>Plasmodium</taxon>
        <taxon>Plasmodium (Plasmodium)</taxon>
    </lineage>
</organism>
<feature type="transmembrane region" description="Helical" evidence="1">
    <location>
        <begin position="75"/>
        <end position="94"/>
    </location>
</feature>
<gene>
    <name evidence="2" type="ORF">PGO_031480</name>
</gene>
<protein>
    <submittedName>
        <fullName evidence="2">Uncharacterized protein</fullName>
    </submittedName>
</protein>
<evidence type="ECO:0000256" key="1">
    <source>
        <dbReference type="SAM" id="Phobius"/>
    </source>
</evidence>
<reference evidence="3" key="1">
    <citation type="submission" date="2017-04" db="EMBL/GenBank/DDBJ databases">
        <title>Plasmodium gonderi genome.</title>
        <authorList>
            <person name="Arisue N."/>
            <person name="Honma H."/>
            <person name="Kawai S."/>
            <person name="Tougan T."/>
            <person name="Tanabe K."/>
            <person name="Horii T."/>
        </authorList>
    </citation>
    <scope>NUCLEOTIDE SEQUENCE [LARGE SCALE GENOMIC DNA]</scope>
    <source>
        <strain evidence="3">ATCC 30045</strain>
    </source>
</reference>
<keyword evidence="1" id="KW-1133">Transmembrane helix</keyword>
<evidence type="ECO:0000313" key="2">
    <source>
        <dbReference type="EMBL" id="GAW79344.1"/>
    </source>
</evidence>
<dbReference type="Proteomes" id="UP000195521">
    <property type="component" value="Unassembled WGS sequence"/>
</dbReference>
<feature type="transmembrane region" description="Helical" evidence="1">
    <location>
        <begin position="44"/>
        <end position="63"/>
    </location>
</feature>
<dbReference type="OMA" id="SYASCHY"/>
<dbReference type="EMBL" id="BDQF01000003">
    <property type="protein sequence ID" value="GAW79344.1"/>
    <property type="molecule type" value="Genomic_DNA"/>
</dbReference>
<dbReference type="OrthoDB" id="368723at2759"/>
<evidence type="ECO:0000313" key="3">
    <source>
        <dbReference type="Proteomes" id="UP000195521"/>
    </source>
</evidence>
<keyword evidence="3" id="KW-1185">Reference proteome</keyword>
<sequence length="134" mass="15922">MSYATCPIYHVNINQTQKEDLLRFESSAVDNYKQYRAVEIHSRIRISLVITLISLLIFGSWKFRHDRTVIEMINNIPLMLFVIVFFIFSIKHYYKNLFKSKSYIRSLNKTLKGFNLYLDNKSLKLCVIGGFRKE</sequence>
<name>A0A1Y1JGZ5_PLAGO</name>
<proteinExistence type="predicted"/>
<dbReference type="AlphaFoldDB" id="A0A1Y1JGZ5"/>
<accession>A0A1Y1JGZ5</accession>
<dbReference type="GeneID" id="39746052"/>
<keyword evidence="1" id="KW-0472">Membrane</keyword>
<keyword evidence="1" id="KW-0812">Transmembrane</keyword>
<dbReference type="RefSeq" id="XP_028541933.1">
    <property type="nucleotide sequence ID" value="XM_028686132.1"/>
</dbReference>